<accession>A0A914D7V4</accession>
<sequence>MNAMESGDRPDKYQERTFVQRKQCFVCGGVEQYFGTFGAGKDLVFLDDNAKPHRPRQTQQKIQDMGWEHLEHPPYSPDLSPSDFYLFRSLEHWLRGKSSERSKKCANLLLNSLILRTKNGTAVGSTNSKNNGKK</sequence>
<dbReference type="PANTHER" id="PTHR46060:SF1">
    <property type="entry name" value="MARINER MOS1 TRANSPOSASE-LIKE PROTEIN"/>
    <property type="match status" value="1"/>
</dbReference>
<reference evidence="2" key="1">
    <citation type="submission" date="2022-11" db="UniProtKB">
        <authorList>
            <consortium name="WormBaseParasite"/>
        </authorList>
    </citation>
    <scope>IDENTIFICATION</scope>
</reference>
<proteinExistence type="predicted"/>
<dbReference type="Proteomes" id="UP000887540">
    <property type="component" value="Unplaced"/>
</dbReference>
<name>A0A914D7V4_9BILA</name>
<dbReference type="WBParaSite" id="ACRNAN_scaffold2053.g14424.t1">
    <property type="protein sequence ID" value="ACRNAN_scaffold2053.g14424.t1"/>
    <property type="gene ID" value="ACRNAN_scaffold2053.g14424"/>
</dbReference>
<organism evidence="1 2">
    <name type="scientific">Acrobeloides nanus</name>
    <dbReference type="NCBI Taxonomy" id="290746"/>
    <lineage>
        <taxon>Eukaryota</taxon>
        <taxon>Metazoa</taxon>
        <taxon>Ecdysozoa</taxon>
        <taxon>Nematoda</taxon>
        <taxon>Chromadorea</taxon>
        <taxon>Rhabditida</taxon>
        <taxon>Tylenchina</taxon>
        <taxon>Cephalobomorpha</taxon>
        <taxon>Cephaloboidea</taxon>
        <taxon>Cephalobidae</taxon>
        <taxon>Acrobeloides</taxon>
    </lineage>
</organism>
<dbReference type="InterPro" id="IPR052709">
    <property type="entry name" value="Transposase-MT_Hybrid"/>
</dbReference>
<protein>
    <submittedName>
        <fullName evidence="2">Histone-lysine N-methyltransferase SETMAR</fullName>
    </submittedName>
</protein>
<dbReference type="AlphaFoldDB" id="A0A914D7V4"/>
<evidence type="ECO:0000313" key="1">
    <source>
        <dbReference type="Proteomes" id="UP000887540"/>
    </source>
</evidence>
<dbReference type="InterPro" id="IPR036397">
    <property type="entry name" value="RNaseH_sf"/>
</dbReference>
<dbReference type="GO" id="GO:0003676">
    <property type="term" value="F:nucleic acid binding"/>
    <property type="evidence" value="ECO:0007669"/>
    <property type="project" value="InterPro"/>
</dbReference>
<dbReference type="PANTHER" id="PTHR46060">
    <property type="entry name" value="MARINER MOS1 TRANSPOSASE-LIKE PROTEIN"/>
    <property type="match status" value="1"/>
</dbReference>
<evidence type="ECO:0000313" key="2">
    <source>
        <dbReference type="WBParaSite" id="ACRNAN_scaffold2053.g14424.t1"/>
    </source>
</evidence>
<keyword evidence="1" id="KW-1185">Reference proteome</keyword>
<dbReference type="Gene3D" id="3.30.420.10">
    <property type="entry name" value="Ribonuclease H-like superfamily/Ribonuclease H"/>
    <property type="match status" value="1"/>
</dbReference>